<dbReference type="PROSITE" id="PS50297">
    <property type="entry name" value="ANK_REP_REGION"/>
    <property type="match status" value="4"/>
</dbReference>
<dbReference type="InterPro" id="IPR050350">
    <property type="entry name" value="Compl-Cell_Adhes-Reg"/>
</dbReference>
<evidence type="ECO:0000313" key="14">
    <source>
        <dbReference type="EMBL" id="CUC10041.1"/>
    </source>
</evidence>
<dbReference type="GO" id="GO:0005509">
    <property type="term" value="F:calcium ion binding"/>
    <property type="evidence" value="ECO:0007669"/>
    <property type="project" value="InterPro"/>
</dbReference>
<feature type="transmembrane region" description="Helical" evidence="11">
    <location>
        <begin position="3895"/>
        <end position="3918"/>
    </location>
</feature>
<dbReference type="PROSITE" id="PS01187">
    <property type="entry name" value="EGF_CA"/>
    <property type="match status" value="1"/>
</dbReference>
<dbReference type="Gene3D" id="2.10.25.10">
    <property type="entry name" value="Laminin"/>
    <property type="match status" value="1"/>
</dbReference>
<feature type="region of interest" description="Disordered" evidence="10">
    <location>
        <begin position="3744"/>
        <end position="3806"/>
    </location>
</feature>
<dbReference type="PANTHER" id="PTHR19325:SF575">
    <property type="entry name" value="LOCOMOTION-RELATED PROTEIN HIKARU GENKI"/>
    <property type="match status" value="1"/>
</dbReference>
<protein>
    <recommendedName>
        <fullName evidence="15">Sushi domain-containing protein</fullName>
    </recommendedName>
</protein>
<feature type="domain" description="Sushi" evidence="13">
    <location>
        <begin position="847"/>
        <end position="920"/>
    </location>
</feature>
<evidence type="ECO:0000256" key="6">
    <source>
        <dbReference type="ARBA" id="ARBA00023180"/>
    </source>
</evidence>
<feature type="transmembrane region" description="Helical" evidence="11">
    <location>
        <begin position="3663"/>
        <end position="3689"/>
    </location>
</feature>
<organism evidence="14">
    <name type="scientific">Chromera velia CCMP2878</name>
    <dbReference type="NCBI Taxonomy" id="1169474"/>
    <lineage>
        <taxon>Eukaryota</taxon>
        <taxon>Sar</taxon>
        <taxon>Alveolata</taxon>
        <taxon>Colpodellida</taxon>
        <taxon>Chromeraceae</taxon>
        <taxon>Chromera</taxon>
    </lineage>
</organism>
<dbReference type="Pfam" id="PF12796">
    <property type="entry name" value="Ank_2"/>
    <property type="match status" value="4"/>
</dbReference>
<dbReference type="Pfam" id="PF00084">
    <property type="entry name" value="Sushi"/>
    <property type="match status" value="5"/>
</dbReference>
<accession>A0A0K6S8P2</accession>
<feature type="repeat" description="ANK" evidence="7">
    <location>
        <begin position="2943"/>
        <end position="2975"/>
    </location>
</feature>
<dbReference type="InterPro" id="IPR000152">
    <property type="entry name" value="EGF-type_Asp/Asn_hydroxyl_site"/>
</dbReference>
<evidence type="ECO:0000256" key="8">
    <source>
        <dbReference type="PROSITE-ProRule" id="PRU00076"/>
    </source>
</evidence>
<feature type="repeat" description="ANK" evidence="7">
    <location>
        <begin position="3169"/>
        <end position="3201"/>
    </location>
</feature>
<evidence type="ECO:0000256" key="10">
    <source>
        <dbReference type="SAM" id="MobiDB-lite"/>
    </source>
</evidence>
<feature type="domain" description="Sushi" evidence="13">
    <location>
        <begin position="2677"/>
        <end position="2751"/>
    </location>
</feature>
<keyword evidence="5" id="KW-1015">Disulfide bond</keyword>
<gene>
    <name evidence="14" type="ORF">Cvel_967.t2</name>
</gene>
<feature type="coiled-coil region" evidence="9">
    <location>
        <begin position="3832"/>
        <end position="3859"/>
    </location>
</feature>
<evidence type="ECO:0000256" key="1">
    <source>
        <dbReference type="ARBA" id="ARBA00022536"/>
    </source>
</evidence>
<name>A0A0K6S8P2_9ALVE</name>
<feature type="domain" description="Sushi" evidence="13">
    <location>
        <begin position="2752"/>
        <end position="2826"/>
    </location>
</feature>
<keyword evidence="1 8" id="KW-0245">EGF-like domain</keyword>
<feature type="repeat" description="ANK" evidence="7">
    <location>
        <begin position="3435"/>
        <end position="3467"/>
    </location>
</feature>
<evidence type="ECO:0000256" key="5">
    <source>
        <dbReference type="ARBA" id="ARBA00023157"/>
    </source>
</evidence>
<dbReference type="Gene3D" id="1.25.40.20">
    <property type="entry name" value="Ankyrin repeat-containing domain"/>
    <property type="match status" value="4"/>
</dbReference>
<keyword evidence="2" id="KW-0768">Sushi</keyword>
<dbReference type="Pfam" id="PF07645">
    <property type="entry name" value="EGF_CA"/>
    <property type="match status" value="1"/>
</dbReference>
<dbReference type="Gene3D" id="2.60.120.260">
    <property type="entry name" value="Galactose-binding domain-like"/>
    <property type="match status" value="2"/>
</dbReference>
<evidence type="ECO:0000256" key="3">
    <source>
        <dbReference type="ARBA" id="ARBA00022729"/>
    </source>
</evidence>
<keyword evidence="11" id="KW-1133">Transmembrane helix</keyword>
<dbReference type="InterPro" id="IPR002110">
    <property type="entry name" value="Ankyrin_rpt"/>
</dbReference>
<feature type="transmembrane region" description="Helical" evidence="11">
    <location>
        <begin position="3599"/>
        <end position="3620"/>
    </location>
</feature>
<dbReference type="InterPro" id="IPR001881">
    <property type="entry name" value="EGF-like_Ca-bd_dom"/>
</dbReference>
<dbReference type="CDD" id="cd00054">
    <property type="entry name" value="EGF_CA"/>
    <property type="match status" value="1"/>
</dbReference>
<keyword evidence="6" id="KW-0325">Glycoprotein</keyword>
<evidence type="ECO:0008006" key="15">
    <source>
        <dbReference type="Google" id="ProtNLM"/>
    </source>
</evidence>
<dbReference type="SMART" id="SM00248">
    <property type="entry name" value="ANK"/>
    <property type="match status" value="12"/>
</dbReference>
<dbReference type="SMART" id="SM00032">
    <property type="entry name" value="CCP"/>
    <property type="match status" value="7"/>
</dbReference>
<dbReference type="PhylomeDB" id="A0A0K6S8P2"/>
<sequence>MMSLHGLFRTAAGQAFDMPPSDIGTYLSAAWTKDSSETYNGIWSIYTDYAGAVCPGRYRVRSSTDWFANPSTTSFASNEFPPNAAFDRSNADSYGWNTAASIANSGTATATDADVHLILELPCKIRIESFSISVRNRDGAAYHARTPSKMLVSGSIDMSSWTDVGSYTGETGWSQAETRTFATDSTKGPYDFIKFTLQKISDTADGYFSVGDLKVVASNTIELPPTDIGKGETWTKDTDNWHGQPTLYTDYSGPVCPGRYRVRSNFDWQSRAASGINATEWPVSGAFDRSPGSSPGRGYHSAAAIPNSGTMHGNDAWLQFVLQIPCYAYIASFGMTARDDSTGLESTVSKMTVRGSTGFSGMTAIGSYSSETGWAQGETRTFSADSTLGPYTYFDFNLYRADSTTDVKVVIGDIPFYAARWFATLLPPSDIGNGGTWTKDSSVLYNGVPSVYKDYSGAVCPWRYTVRANYDWYDNNHATNFGTDEWPSSGAFDRLDATPPYATHGRGYQTATASTVTNSGTGTSTDADAHLILHLPCRITMTEFSVTSRDTANQLERTPSKMTVSGSPDMTSWVPIGSFSGENSWTQKETRAFVVDNSKGPFQFLKFDLQKISQSADGHFSIGDIAIGAGSWTSATRIPPGDLGTGNSWTKDSSVTFNGVYTMFKDYTGSTCPGRYRARSNTAWHNDGGVSAWDANEFPPSGLFDNTLYDTLGTYSAYLSAVADPNSGLSSGTDATLEIVLDVPCGIFVASYDLQAWNWESDDPVTRMVSKMTVYGSDNGGITWTEIGSFSGETSWSLAEMKTFSADETLGPFNSFKFHIQKASHASSDQSITVSEIALSASIVSVAMCNHATDTEPNTLGAELQRVDFNQTGQVGDTAVFTYACNSGFYIEGRAAVSFSCTADTGGGASWKGTPPSCMQPGISIPPSDIGAGESWSKDTGEYLNDLYTMYTDYSGAVCPGRYRVRSNIAWYLSTSSTSAYTSGELPSSGAFDRLAWADGRGFNSAGTAVDSGLTSGTDADVHLILELQCVAKVSVFGMTARSDSNLVRTPSEVTVYGSNGTADTWTQIGSFSGHTDWSLGETRLFSANGTAGPFRFFKFALQKISQNDDLQFSIADIPLEAVEWGTSSFVLPPEDIGGGDTWTADSSVQYGNRDTYYKTYSAGGAHKCQGTYRVRAGRSWNSWCSIAGAFDHVQMPSGGPTDFGWCTPNGNSLVGTGGPDGTNFYLILETPCQVSTTSFGLRTRLGVTDDQSPYKLELLGSADSGTTWTSIGSFDGQNAWSFPETRWFIGNPSVGVFTWFKFNLQRLGGASASIPSVSDYYLYGELASIPPADIGRYDQWTKDLSVTLDGVHAIYTNYTGAVCPGRYVAKSNTQWNSYRGDAIWSGNEWSVAGLFDRVGAAASVTAGFAVSAVSGTGAASDASIDVILETPCLMKLGAFAVQARIDQNPTQCVSSLTAYGSSDGSTWTEVASFSGELNWEVGETRTFDADSSLGPFNQFKFTLKRRADTADGILALSDIILHPARYGFCNEATDPEPNALGTGAVRVDSGQVGANGDKATFTFGCSAGYVMETSLPEVTFECTLNTADGSSTWKGTPPACIEIGTSSFLLPPPDIGEGGSWTQDSSVQYGSRDTFYKDYTATCSNCTGIFRVRSGRQWNGSNWCSPAGAFDHTDPTSSGATTSAWCTPNGQNLEGTGGPDGTTSYLILETPCRVIVKAFGVRTRESDLYKLTLSGSADSGSAWTTIGSFDGQTGWVHPETRWFEGDSTVGGFTWFKFDLQRMGSASAVKPHVNEYLLYAETARCNETADPEPNTLGTHLVRVDSGQTGIEGDTAVFTYDCSYPAVLASAAAVTFTCSADANGGIKWNGTVPTCIELATGAFRLPPPDIGAGSTWTLDSSVQYGGLDTYYKDHQAGYCNGIYRARAGRAWRTGQGPQGAFDGVQATSHSSASHTLWGVPNGQNAPGLDQGSEASTHYLIIQLPCAVHLAHFGVEHVASLTGSLEGNNPGKVEVSGSIDDGASWTLLGTMDGQTGWTGGETRLFDVDDSSAGPFTWFKFDLRKSSKMGGSVIPFVSEYLMFVLLDVPTAEGIPPDDIGQGSTWTVSGAWEGQNRMVSSTSSGTCPGEYAALTNKALTSNWHTGGAFDSLNGNHASGWSPDVWTSGPNGADQDNQIVLELPSGCSAYMHTFKIRTRLDGCCKDRGPSKMLVDGYDGSSWTDITSFEGVTDWQVVSGVNEKSFTGNVNVGPFTMFRFTFQRTAGGARLELYEIEPFVLFDGGASCPYEATDPQPNNLTTALTRTDAGGQTGSATSTAIFSYSCDPGYSLSHGPNITFTCTADSVNLGSWTGTPPTCSPASCDQATDPDPNALPAQVTRTDTSQTGTTTDTATFTYSCNNGYQLVGSPTTTFTCTGTGVGTSAWQGGTLPTCTDVDECTTGVHNCDTNALCTNTAGSFSCACNDGYSAPCNPTINLGVTATTLPPTDIADGGTWTQDSSVQLNGVDSFYTAYSGFDTSCQGTYRVMSSVGWAHVHNPARLFDGVKSGAALITAGSINGRDSNALPADEIIVSLPCSVEVAGWSVVAGQSGSEHPYEMSMYGSTDNSNWVFLGSYTGEFFPGTAWDTRTFNVSVCTAGSFNYFKFEVLERANGVNGRWQAAEFELHPTLVSLAPSGVICNAVSCDEANDSQPNTLSAQVIRSDSGQTGTTTDTATFTYSCNNGYQLVGSATTTFTCTATGVGTSAWQGGTVPTCTAASCDEANDSQPNTLSAQVIRSDSGQTGTTTDTATFTYSCNNGYQLVGSATTTFTCTATGVGTSAWQGGTVPTCTAASCDEANDSQPNTLSAQVIRSDSGQTGTTTDTATFTYSCNNGYQLVGSATTTFTCTATGVGTSAWQGGTVPTCTVDYCGLTPLHVAAQAGRAGAIGFLVDDLTDDAGVKVDVSGGKDGVTPLMLAVRGTHREAVGALLQRNASLFEATERGQTPLHFAAAALPPPNSGVQGMRMVAEMARRLVRATENPSLRVRVLSARTRDWRAERPIDVAVRSGSAEVVQALLEEEVEARGGEGESERVALQRTLESPDGRLQTPILAAASEGRVDILSLLLSRGARVGVRGEGGKGLLHLAVESGSVEAVRRVLLIPTRSEPGIATAQKEEKGEGGEVEEWRGANSSDWSGGSPLHSASSLGREDIVRLLCDYGADPNGERTDAVTPLVLAARRGSLSVVRRLTSCGARGVAAVLVDASVPVDSLSLFAAKNETMGASTGVAASAQPGGMPDRGRRLALSLTVHGGVTHREQQKLETRDQAIVRALHTASAALDADGTGLSSSAALVDEEPGKGGQGTALQVAASQGLYGTAELLLKWGANVEGRSASRSSGSIGSRSAVASLPPLLLAASGGWEETARLLVRKRARVSAKGALLCGGRNGEGRLTVKGGSDSVATNRTALHCAASLNLSKLVRELLEAGAEVNSKDGGGRTPLLLAAQSLSLDSLRKLLQRAEVDLAVIDKDGKHAYSLAEEATGGRGPGGVEWEKRKEEALQLLKAEDERVGEWDDCKVFKDLCKEPLICDDKKKRLWSRETTAKQLCRPPTEWELLLRVVKQQVNRVLLIVQVSVLGVLLVAAMLIVWEWKEWEMKFPPVLGAILQVNNIYTDVILIILVGAAAVKGEPAAVGLFAVSLIHAAVVVAFNAFSLWRFYKVRELQKESWWAEVRHKPLTGVLYVLGLVSLKFAMLATSNLFGVAPLSMKLRLKKEGGEKGNAGHRQRQRLGDRGEESRDRRSHPEGKDVEAGRDIPEGGEREEGGGERNGNSRGLIEVSPISPASVFKEGQRQQEEGEEKKCMKCEDRKREEMKEKERQKKRLMSAEELDRLVFSASAPATLLEEVPQLAVKVFFFFLIPEGKKILTLILGTALAALGLFLVLVRLVFTRTTQRGHGHGRQPDGSEGQLKAGLTTFRSGCRLLGDDHTPGEQDGGLNQSTPERTASPLQRQREMPRATGEGFQDAAVPQAPSDGLGLPHTTSDRLPVADVFSSTAVIGDAQAERQRVSFAASANARAETEEQLDQHGESRGREGASESASVAAAVDRFQRSLSEAVSDEVKAGHGS</sequence>
<evidence type="ECO:0000256" key="4">
    <source>
        <dbReference type="ARBA" id="ARBA00022737"/>
    </source>
</evidence>
<dbReference type="CDD" id="cd00033">
    <property type="entry name" value="CCP"/>
    <property type="match status" value="2"/>
</dbReference>
<keyword evidence="4" id="KW-0677">Repeat</keyword>
<dbReference type="EMBL" id="CDMZ01002419">
    <property type="protein sequence ID" value="CUC10041.1"/>
    <property type="molecule type" value="Genomic_DNA"/>
</dbReference>
<feature type="transmembrane region" description="Helical" evidence="11">
    <location>
        <begin position="3710"/>
        <end position="3734"/>
    </location>
</feature>
<keyword evidence="9" id="KW-0175">Coiled coil</keyword>
<feature type="repeat" description="ANK" evidence="7">
    <location>
        <begin position="3079"/>
        <end position="3111"/>
    </location>
</feature>
<evidence type="ECO:0000256" key="11">
    <source>
        <dbReference type="SAM" id="Phobius"/>
    </source>
</evidence>
<dbReference type="InterPro" id="IPR018097">
    <property type="entry name" value="EGF_Ca-bd_CS"/>
</dbReference>
<dbReference type="PROSITE" id="PS50088">
    <property type="entry name" value="ANK_REPEAT"/>
    <property type="match status" value="4"/>
</dbReference>
<dbReference type="SUPFAM" id="SSF57535">
    <property type="entry name" value="Complement control module/SCR domain"/>
    <property type="match status" value="5"/>
</dbReference>
<feature type="region of interest" description="Disordered" evidence="10">
    <location>
        <begin position="3143"/>
        <end position="3176"/>
    </location>
</feature>
<dbReference type="PROSITE" id="PS50026">
    <property type="entry name" value="EGF_3"/>
    <property type="match status" value="1"/>
</dbReference>
<evidence type="ECO:0000256" key="7">
    <source>
        <dbReference type="PROSITE-ProRule" id="PRU00023"/>
    </source>
</evidence>
<dbReference type="SUPFAM" id="SSF49785">
    <property type="entry name" value="Galactose-binding domain-like"/>
    <property type="match status" value="2"/>
</dbReference>
<dbReference type="PROSITE" id="PS50923">
    <property type="entry name" value="SUSHI"/>
    <property type="match status" value="6"/>
</dbReference>
<feature type="compositionally biased region" description="Basic and acidic residues" evidence="10">
    <location>
        <begin position="4047"/>
        <end position="4065"/>
    </location>
</feature>
<dbReference type="InterPro" id="IPR049883">
    <property type="entry name" value="NOTCH1_EGF-like"/>
</dbReference>
<evidence type="ECO:0000259" key="13">
    <source>
        <dbReference type="PROSITE" id="PS50923"/>
    </source>
</evidence>
<keyword evidence="3" id="KW-0732">Signal</keyword>
<feature type="domain" description="Sushi" evidence="13">
    <location>
        <begin position="2280"/>
        <end position="2355"/>
    </location>
</feature>
<feature type="region of interest" description="Disordered" evidence="10">
    <location>
        <begin position="4039"/>
        <end position="4073"/>
    </location>
</feature>
<dbReference type="InterPro" id="IPR035976">
    <property type="entry name" value="Sushi/SCR/CCP_sf"/>
</dbReference>
<dbReference type="SMART" id="SM00179">
    <property type="entry name" value="EGF_CA"/>
    <property type="match status" value="1"/>
</dbReference>
<proteinExistence type="predicted"/>
<feature type="compositionally biased region" description="Basic and acidic residues" evidence="10">
    <location>
        <begin position="3759"/>
        <end position="3796"/>
    </location>
</feature>
<dbReference type="SUPFAM" id="SSF48403">
    <property type="entry name" value="Ankyrin repeat"/>
    <property type="match status" value="2"/>
</dbReference>
<feature type="region of interest" description="Disordered" evidence="10">
    <location>
        <begin position="2354"/>
        <end position="2382"/>
    </location>
</feature>
<keyword evidence="7" id="KW-0040">ANK repeat</keyword>
<feature type="domain" description="Sushi" evidence="13">
    <location>
        <begin position="2827"/>
        <end position="2901"/>
    </location>
</feature>
<dbReference type="FunFam" id="2.10.25.10:FF:000038">
    <property type="entry name" value="Fibrillin 2"/>
    <property type="match status" value="1"/>
</dbReference>
<dbReference type="Gene3D" id="2.10.70.10">
    <property type="entry name" value="Complement Module, domain 1"/>
    <property type="match status" value="5"/>
</dbReference>
<evidence type="ECO:0000259" key="12">
    <source>
        <dbReference type="PROSITE" id="PS50026"/>
    </source>
</evidence>
<keyword evidence="11" id="KW-0472">Membrane</keyword>
<evidence type="ECO:0000256" key="9">
    <source>
        <dbReference type="SAM" id="Coils"/>
    </source>
</evidence>
<feature type="domain" description="Sushi" evidence="13">
    <location>
        <begin position="2356"/>
        <end position="2430"/>
    </location>
</feature>
<feature type="compositionally biased region" description="Polar residues" evidence="10">
    <location>
        <begin position="3163"/>
        <end position="3176"/>
    </location>
</feature>
<keyword evidence="11" id="KW-0812">Transmembrane</keyword>
<reference evidence="14" key="1">
    <citation type="submission" date="2014-11" db="EMBL/GenBank/DDBJ databases">
        <title>Molecular phylogeny of cliff fern family Woodsiaceae with morphological implications.</title>
        <authorList>
            <person name="Shao Y.-Z."/>
            <person name="Wei R."/>
            <person name="Zhang X.-C."/>
        </authorList>
    </citation>
    <scope>NUCLEOTIDE SEQUENCE</scope>
</reference>
<feature type="compositionally biased region" description="Basic and acidic residues" evidence="10">
    <location>
        <begin position="3147"/>
        <end position="3161"/>
    </location>
</feature>
<feature type="region of interest" description="Disordered" evidence="10">
    <location>
        <begin position="3950"/>
        <end position="4013"/>
    </location>
</feature>
<dbReference type="VEuPathDB" id="CryptoDB:Cvel_967"/>
<feature type="transmembrane region" description="Helical" evidence="11">
    <location>
        <begin position="3632"/>
        <end position="3657"/>
    </location>
</feature>
<dbReference type="InterPro" id="IPR000436">
    <property type="entry name" value="Sushi_SCR_CCP_dom"/>
</dbReference>
<comment type="caution">
    <text evidence="8">Lacks conserved residue(s) required for the propagation of feature annotation.</text>
</comment>
<feature type="compositionally biased region" description="Polar residues" evidence="10">
    <location>
        <begin position="3965"/>
        <end position="3979"/>
    </location>
</feature>
<dbReference type="SUPFAM" id="SSF57196">
    <property type="entry name" value="EGF/Laminin"/>
    <property type="match status" value="1"/>
</dbReference>
<dbReference type="PANTHER" id="PTHR19325">
    <property type="entry name" value="COMPLEMENT COMPONENT-RELATED SUSHI DOMAIN-CONTAINING"/>
    <property type="match status" value="1"/>
</dbReference>
<dbReference type="InterPro" id="IPR008979">
    <property type="entry name" value="Galactose-bd-like_sf"/>
</dbReference>
<dbReference type="PROSITE" id="PS00010">
    <property type="entry name" value="ASX_HYDROXYL"/>
    <property type="match status" value="1"/>
</dbReference>
<feature type="domain" description="EGF-like" evidence="12">
    <location>
        <begin position="2430"/>
        <end position="2467"/>
    </location>
</feature>
<dbReference type="InterPro" id="IPR000742">
    <property type="entry name" value="EGF"/>
</dbReference>
<evidence type="ECO:0000256" key="2">
    <source>
        <dbReference type="ARBA" id="ARBA00022659"/>
    </source>
</evidence>
<dbReference type="InterPro" id="IPR036770">
    <property type="entry name" value="Ankyrin_rpt-contain_sf"/>
</dbReference>